<name>A0A366IZR7_9GAMM</name>
<dbReference type="EMBL" id="QNSE01000013">
    <property type="protein sequence ID" value="RBP79630.1"/>
    <property type="molecule type" value="Genomic_DNA"/>
</dbReference>
<dbReference type="InterPro" id="IPR001387">
    <property type="entry name" value="Cro/C1-type_HTH"/>
</dbReference>
<feature type="domain" description="HTH lacI-type" evidence="4">
    <location>
        <begin position="14"/>
        <end position="69"/>
    </location>
</feature>
<dbReference type="OrthoDB" id="5756154at2"/>
<evidence type="ECO:0000313" key="6">
    <source>
        <dbReference type="EMBL" id="RBP79630.1"/>
    </source>
</evidence>
<dbReference type="SMART" id="SM00530">
    <property type="entry name" value="HTH_XRE"/>
    <property type="match status" value="1"/>
</dbReference>
<proteinExistence type="predicted"/>
<dbReference type="InterPro" id="IPR000843">
    <property type="entry name" value="HTH_LacI"/>
</dbReference>
<dbReference type="RefSeq" id="WP_113917966.1">
    <property type="nucleotide sequence ID" value="NZ_QNSE01000013.1"/>
</dbReference>
<evidence type="ECO:0000313" key="7">
    <source>
        <dbReference type="Proteomes" id="UP000252792"/>
    </source>
</evidence>
<evidence type="ECO:0000256" key="1">
    <source>
        <dbReference type="ARBA" id="ARBA00023015"/>
    </source>
</evidence>
<dbReference type="InterPro" id="IPR010982">
    <property type="entry name" value="Lambda_DNA-bd_dom_sf"/>
</dbReference>
<dbReference type="GO" id="GO:0055085">
    <property type="term" value="P:transmembrane transport"/>
    <property type="evidence" value="ECO:0007669"/>
    <property type="project" value="UniProtKB-ARBA"/>
</dbReference>
<accession>A0A366IZR7</accession>
<dbReference type="CDD" id="cd06307">
    <property type="entry name" value="PBP1_sugar_binding"/>
    <property type="match status" value="1"/>
</dbReference>
<dbReference type="Gene3D" id="3.40.50.2300">
    <property type="match status" value="2"/>
</dbReference>
<dbReference type="Gene3D" id="1.10.260.40">
    <property type="entry name" value="lambda repressor-like DNA-binding domains"/>
    <property type="match status" value="1"/>
</dbReference>
<dbReference type="Proteomes" id="UP000252792">
    <property type="component" value="Unassembled WGS sequence"/>
</dbReference>
<dbReference type="PROSITE" id="PS50932">
    <property type="entry name" value="HTH_LACI_2"/>
    <property type="match status" value="1"/>
</dbReference>
<dbReference type="CDD" id="cd01392">
    <property type="entry name" value="HTH_LacI"/>
    <property type="match status" value="1"/>
</dbReference>
<dbReference type="GO" id="GO:0003700">
    <property type="term" value="F:DNA-binding transcription factor activity"/>
    <property type="evidence" value="ECO:0007669"/>
    <property type="project" value="TreeGrafter"/>
</dbReference>
<feature type="domain" description="HTH cro/C1-type" evidence="5">
    <location>
        <begin position="5"/>
        <end position="51"/>
    </location>
</feature>
<protein>
    <submittedName>
        <fullName evidence="6">LacI family transcriptional regulator</fullName>
    </submittedName>
</protein>
<dbReference type="AlphaFoldDB" id="A0A366IZR7"/>
<keyword evidence="3" id="KW-0804">Transcription</keyword>
<comment type="caution">
    <text evidence="6">The sequence shown here is derived from an EMBL/GenBank/DDBJ whole genome shotgun (WGS) entry which is preliminary data.</text>
</comment>
<dbReference type="InterPro" id="IPR028082">
    <property type="entry name" value="Peripla_BP_I"/>
</dbReference>
<evidence type="ECO:0000259" key="4">
    <source>
        <dbReference type="PROSITE" id="PS50932"/>
    </source>
</evidence>
<dbReference type="SMART" id="SM00354">
    <property type="entry name" value="HTH_LACI"/>
    <property type="match status" value="1"/>
</dbReference>
<keyword evidence="7" id="KW-1185">Reference proteome</keyword>
<gene>
    <name evidence="6" type="ORF">DFP80_11386</name>
</gene>
<evidence type="ECO:0000256" key="3">
    <source>
        <dbReference type="ARBA" id="ARBA00023163"/>
    </source>
</evidence>
<keyword evidence="2" id="KW-0238">DNA-binding</keyword>
<evidence type="ECO:0000259" key="5">
    <source>
        <dbReference type="PROSITE" id="PS50943"/>
    </source>
</evidence>
<dbReference type="SUPFAM" id="SSF47413">
    <property type="entry name" value="lambda repressor-like DNA-binding domains"/>
    <property type="match status" value="1"/>
</dbReference>
<dbReference type="PANTHER" id="PTHR30146">
    <property type="entry name" value="LACI-RELATED TRANSCRIPTIONAL REPRESSOR"/>
    <property type="match status" value="1"/>
</dbReference>
<dbReference type="GO" id="GO:0000976">
    <property type="term" value="F:transcription cis-regulatory region binding"/>
    <property type="evidence" value="ECO:0007669"/>
    <property type="project" value="TreeGrafter"/>
</dbReference>
<dbReference type="InterPro" id="IPR025997">
    <property type="entry name" value="SBP_2_dom"/>
</dbReference>
<dbReference type="PANTHER" id="PTHR30146:SF152">
    <property type="entry name" value="TRANSCRIPTIONAL REGULATORY PROTEIN"/>
    <property type="match status" value="1"/>
</dbReference>
<dbReference type="SUPFAM" id="SSF53822">
    <property type="entry name" value="Periplasmic binding protein-like I"/>
    <property type="match status" value="1"/>
</dbReference>
<organism evidence="6 7">
    <name type="scientific">Marinomonas rhizomae</name>
    <dbReference type="NCBI Taxonomy" id="491948"/>
    <lineage>
        <taxon>Bacteria</taxon>
        <taxon>Pseudomonadati</taxon>
        <taxon>Pseudomonadota</taxon>
        <taxon>Gammaproteobacteria</taxon>
        <taxon>Oceanospirillales</taxon>
        <taxon>Oceanospirillaceae</taxon>
        <taxon>Marinomonas</taxon>
    </lineage>
</organism>
<reference evidence="6 7" key="1">
    <citation type="submission" date="2018-06" db="EMBL/GenBank/DDBJ databases">
        <title>Genomic Encyclopedia of Type Strains, Phase III (KMG-III): the genomes of soil and plant-associated and newly described type strains.</title>
        <authorList>
            <person name="Whitman W."/>
        </authorList>
    </citation>
    <scope>NUCLEOTIDE SEQUENCE [LARGE SCALE GENOMIC DNA]</scope>
    <source>
        <strain evidence="6 7">CECT 7377</strain>
    </source>
</reference>
<evidence type="ECO:0000256" key="2">
    <source>
        <dbReference type="ARBA" id="ARBA00023125"/>
    </source>
</evidence>
<dbReference type="Pfam" id="PF00356">
    <property type="entry name" value="LacI"/>
    <property type="match status" value="1"/>
</dbReference>
<sequence length="351" mass="38728">MIETIKNKKASRKVTLAQVAKEAGVGVATVDRVINGRAKVKVKTIERVLEAAQTLGFHGANLIRMRLDRQGREKKLGFILQRYASLFYRELAESLRVACAENEQAEIIPVIHFLEELTPRAVMQAIEQLRHQVDAIAVVTADHPRVNQSIEETQAMGVPVFTLLSDVTAIDRAGSIGIDNRSAGRAAAWAITQLGPKEGKIGIIMGSHRYLCQELCEVSFRSYCRENAPQFQIVEAVVSLEDASLAEEATLELLKHNPDLVGLYCAGGGVEGMLNVLKSVKQAQDLIVVCNELTDKTRTALLDGLLNMVISHPRQRLSTRLIDEMVDPERPLKGRPEATTLQFDICISENV</sequence>
<dbReference type="PROSITE" id="PS50943">
    <property type="entry name" value="HTH_CROC1"/>
    <property type="match status" value="1"/>
</dbReference>
<keyword evidence="1" id="KW-0805">Transcription regulation</keyword>
<dbReference type="Pfam" id="PF13407">
    <property type="entry name" value="Peripla_BP_4"/>
    <property type="match status" value="1"/>
</dbReference>